<keyword evidence="1" id="KW-0343">GTPase activation</keyword>
<feature type="compositionally biased region" description="Low complexity" evidence="4">
    <location>
        <begin position="96"/>
        <end position="106"/>
    </location>
</feature>
<keyword evidence="2 3" id="KW-0175">Coiled coil</keyword>
<dbReference type="GO" id="GO:0031267">
    <property type="term" value="F:small GTPase binding"/>
    <property type="evidence" value="ECO:0007669"/>
    <property type="project" value="TreeGrafter"/>
</dbReference>
<feature type="compositionally biased region" description="Polar residues" evidence="4">
    <location>
        <begin position="1"/>
        <end position="10"/>
    </location>
</feature>
<feature type="domain" description="Rab-GAP TBC" evidence="5">
    <location>
        <begin position="230"/>
        <end position="414"/>
    </location>
</feature>
<feature type="compositionally biased region" description="Basic and acidic residues" evidence="4">
    <location>
        <begin position="778"/>
        <end position="789"/>
    </location>
</feature>
<feature type="compositionally biased region" description="Basic and acidic residues" evidence="4">
    <location>
        <begin position="118"/>
        <end position="134"/>
    </location>
</feature>
<dbReference type="PANTHER" id="PTHR47219">
    <property type="entry name" value="RAB GTPASE-ACTIVATING PROTEIN 1-LIKE"/>
    <property type="match status" value="1"/>
</dbReference>
<dbReference type="PROSITE" id="PS50086">
    <property type="entry name" value="TBC_RABGAP"/>
    <property type="match status" value="1"/>
</dbReference>
<dbReference type="Gene3D" id="1.10.472.80">
    <property type="entry name" value="Ypt/Rab-GAP domain of gyp1p, domain 3"/>
    <property type="match status" value="1"/>
</dbReference>
<dbReference type="AlphaFoldDB" id="A0A7H8R0A2"/>
<dbReference type="PANTHER" id="PTHR47219:SF9">
    <property type="entry name" value="GTPASE ACTIVATING PROTEIN AND CENTROSOME-ASSOCIATED, ISOFORM B"/>
    <property type="match status" value="1"/>
</dbReference>
<evidence type="ECO:0000256" key="1">
    <source>
        <dbReference type="ARBA" id="ARBA00022468"/>
    </source>
</evidence>
<dbReference type="FunFam" id="1.10.8.270:FF:000001">
    <property type="entry name" value="TBC1 domain family member 1"/>
    <property type="match status" value="1"/>
</dbReference>
<keyword evidence="7" id="KW-1185">Reference proteome</keyword>
<dbReference type="InterPro" id="IPR050302">
    <property type="entry name" value="Rab_GAP_TBC_domain"/>
</dbReference>
<feature type="compositionally biased region" description="Low complexity" evidence="4">
    <location>
        <begin position="878"/>
        <end position="890"/>
    </location>
</feature>
<proteinExistence type="predicted"/>
<feature type="region of interest" description="Disordered" evidence="4">
    <location>
        <begin position="30"/>
        <end position="138"/>
    </location>
</feature>
<dbReference type="Gene3D" id="1.10.8.270">
    <property type="entry name" value="putative rabgap domain of human tbc1 domain family member 14 like domains"/>
    <property type="match status" value="1"/>
</dbReference>
<feature type="coiled-coil region" evidence="3">
    <location>
        <begin position="587"/>
        <end position="625"/>
    </location>
</feature>
<evidence type="ECO:0000313" key="7">
    <source>
        <dbReference type="Proteomes" id="UP000509510"/>
    </source>
</evidence>
<dbReference type="FunFam" id="1.10.10.750:FF:000003">
    <property type="entry name" value="GTPase activating protein (Evi5)"/>
    <property type="match status" value="1"/>
</dbReference>
<accession>A0A7H8R0A2</accession>
<dbReference type="FunFam" id="1.10.472.80:FF:000027">
    <property type="entry name" value="GTPase activating protein (Evi5)"/>
    <property type="match status" value="1"/>
</dbReference>
<feature type="region of interest" description="Disordered" evidence="4">
    <location>
        <begin position="878"/>
        <end position="922"/>
    </location>
</feature>
<feature type="region of interest" description="Disordered" evidence="4">
    <location>
        <begin position="150"/>
        <end position="175"/>
    </location>
</feature>
<evidence type="ECO:0000256" key="3">
    <source>
        <dbReference type="SAM" id="Coils"/>
    </source>
</evidence>
<feature type="compositionally biased region" description="Polar residues" evidence="4">
    <location>
        <begin position="538"/>
        <end position="561"/>
    </location>
</feature>
<feature type="compositionally biased region" description="Basic and acidic residues" evidence="4">
    <location>
        <begin position="713"/>
        <end position="750"/>
    </location>
</feature>
<feature type="region of interest" description="Disordered" evidence="4">
    <location>
        <begin position="517"/>
        <end position="578"/>
    </location>
</feature>
<dbReference type="SMART" id="SM00164">
    <property type="entry name" value="TBC"/>
    <property type="match status" value="1"/>
</dbReference>
<dbReference type="OrthoDB" id="159449at2759"/>
<dbReference type="RefSeq" id="XP_035345624.1">
    <property type="nucleotide sequence ID" value="XM_035489731.1"/>
</dbReference>
<protein>
    <recommendedName>
        <fullName evidence="5">Rab-GAP TBC domain-containing protein</fullName>
    </recommendedName>
</protein>
<feature type="coiled-coil region" evidence="3">
    <location>
        <begin position="841"/>
        <end position="868"/>
    </location>
</feature>
<name>A0A7H8R0A2_TALRU</name>
<feature type="compositionally biased region" description="Polar residues" evidence="4">
    <location>
        <begin position="913"/>
        <end position="922"/>
    </location>
</feature>
<dbReference type="InterPro" id="IPR000195">
    <property type="entry name" value="Rab-GAP-TBC_dom"/>
</dbReference>
<feature type="region of interest" description="Disordered" evidence="4">
    <location>
        <begin position="713"/>
        <end position="789"/>
    </location>
</feature>
<dbReference type="Gene3D" id="1.10.10.750">
    <property type="entry name" value="Ypt/Rab-GAP domain of gyp1p, domain 1"/>
    <property type="match status" value="1"/>
</dbReference>
<evidence type="ECO:0000259" key="5">
    <source>
        <dbReference type="PROSITE" id="PS50086"/>
    </source>
</evidence>
<dbReference type="Proteomes" id="UP000509510">
    <property type="component" value="Chromosome III"/>
</dbReference>
<dbReference type="GeneID" id="55994075"/>
<feature type="compositionally biased region" description="Low complexity" evidence="4">
    <location>
        <begin position="818"/>
        <end position="832"/>
    </location>
</feature>
<dbReference type="EMBL" id="CP055900">
    <property type="protein sequence ID" value="QKX59446.1"/>
    <property type="molecule type" value="Genomic_DNA"/>
</dbReference>
<feature type="region of interest" description="Disordered" evidence="4">
    <location>
        <begin position="1"/>
        <end position="20"/>
    </location>
</feature>
<gene>
    <name evidence="6" type="ORF">TRUGW13939_06580</name>
</gene>
<evidence type="ECO:0000256" key="2">
    <source>
        <dbReference type="ARBA" id="ARBA00023054"/>
    </source>
</evidence>
<feature type="region of interest" description="Disordered" evidence="4">
    <location>
        <begin position="810"/>
        <end position="832"/>
    </location>
</feature>
<organism evidence="6 7">
    <name type="scientific">Talaromyces rugulosus</name>
    <name type="common">Penicillium rugulosum</name>
    <dbReference type="NCBI Taxonomy" id="121627"/>
    <lineage>
        <taxon>Eukaryota</taxon>
        <taxon>Fungi</taxon>
        <taxon>Dikarya</taxon>
        <taxon>Ascomycota</taxon>
        <taxon>Pezizomycotina</taxon>
        <taxon>Eurotiomycetes</taxon>
        <taxon>Eurotiomycetidae</taxon>
        <taxon>Eurotiales</taxon>
        <taxon>Trichocomaceae</taxon>
        <taxon>Talaromyces</taxon>
        <taxon>Talaromyces sect. Islandici</taxon>
    </lineage>
</organism>
<feature type="compositionally biased region" description="Polar residues" evidence="4">
    <location>
        <begin position="166"/>
        <end position="175"/>
    </location>
</feature>
<reference evidence="7" key="1">
    <citation type="submission" date="2020-06" db="EMBL/GenBank/DDBJ databases">
        <title>A chromosome-scale genome assembly of Talaromyces rugulosus W13939.</title>
        <authorList>
            <person name="Wang B."/>
            <person name="Guo L."/>
            <person name="Ye K."/>
            <person name="Wang L."/>
        </authorList>
    </citation>
    <scope>NUCLEOTIDE SEQUENCE [LARGE SCALE GENOMIC DNA]</scope>
    <source>
        <strain evidence="7">W13939</strain>
    </source>
</reference>
<sequence length="922" mass="101324">MSSHNVSVSSVDELISPVTTDSMVTVALSDRQSSAIGDEDEAGSIELPTTPVAEKEDGYISQETEVEADTTPKNESTVKLDVATLEGDVLEGNNRSSTELELETSSNPPSPTGSDGVDWEKLDKTEEQEPRTDTSDESTSLLLARLEQENNALATDPKSALVKTPGSRQSRPPSIQHLQKLVNDPRSSLRYSRLPPPPMTELEFWAALVADYPSTAQRLPTLTSNKIRAGVPAPLRGVVWPSIAGARDTQLFEEFGRLCGESSPYENLIGKDIGRSFPNVEMFRDPNGEGQQMLARVLKCFSLYDSKIGYCQGLGFVVGPLLMHMTDAESFSVLIRLMEHYDLRSCFLPDLSGLHLRIYQFQNLLSRHLPALFTHMETLGVEPIYVSQWFLSFFAVTCPLPMLLRIYDVLLLEGASETLMRVALSLMQRNEKKLLSCTEFEDAMQMLLSRSLWDTYACNADDLVNDFVSLTPLVTKENLRALEASYSQSQGVPTGLTFPQMQASATRLLGRMWAGSSSHKSLNLPPARPESILRRSASKQSMASTLNSMESSVSDGSTAPSEVSAGELKPRTKSAISHKDKDLHGQIEDLLMALSDLQREQADLARDLQREREEREEDQQLAKAMLNHIKQLDQKESNSTELGADELENVQLDGEEGIDQLISKAEERFSNISRPASITQTKQQLKEDAGQWKEKYEMEASRCADLGRRLDAHESDNSRLKEEVREARSRIQDGHREKQKLERTINDLRANKVVTDNGQSLSSSPRERDASPGPSGLREFKLGRSDSYKAKLPKRTSSLGIQSILGAAMGTGTGTGTGTATSTESSPAASPNSDDALLLELVQAKTAEAVAKQELEEVKAKLDSLRRLMNGPARAKTTIDLNTTNTTNPTKLSPDPVKPAPTGGGFFGWGRRSASTAGLESK</sequence>
<dbReference type="KEGG" id="trg:TRUGW13939_06580"/>
<dbReference type="SUPFAM" id="SSF47923">
    <property type="entry name" value="Ypt/Rab-GAP domain of gyp1p"/>
    <property type="match status" value="2"/>
</dbReference>
<dbReference type="GO" id="GO:0005096">
    <property type="term" value="F:GTPase activator activity"/>
    <property type="evidence" value="ECO:0007669"/>
    <property type="project" value="UniProtKB-KW"/>
</dbReference>
<feature type="compositionally biased region" description="Polar residues" evidence="4">
    <location>
        <begin position="754"/>
        <end position="764"/>
    </location>
</feature>
<dbReference type="InterPro" id="IPR035969">
    <property type="entry name" value="Rab-GAP_TBC_sf"/>
</dbReference>
<dbReference type="Pfam" id="PF00566">
    <property type="entry name" value="RabGAP-TBC"/>
    <property type="match status" value="1"/>
</dbReference>
<evidence type="ECO:0000256" key="4">
    <source>
        <dbReference type="SAM" id="MobiDB-lite"/>
    </source>
</evidence>
<evidence type="ECO:0000313" key="6">
    <source>
        <dbReference type="EMBL" id="QKX59446.1"/>
    </source>
</evidence>